<evidence type="ECO:0000256" key="1">
    <source>
        <dbReference type="SAM" id="MobiDB-lite"/>
    </source>
</evidence>
<proteinExistence type="predicted"/>
<accession>A0AAV9P3X1</accession>
<dbReference type="AlphaFoldDB" id="A0AAV9P3X1"/>
<keyword evidence="2" id="KW-0812">Transmembrane</keyword>
<feature type="region of interest" description="Disordered" evidence="1">
    <location>
        <begin position="1"/>
        <end position="61"/>
    </location>
</feature>
<feature type="transmembrane region" description="Helical" evidence="2">
    <location>
        <begin position="69"/>
        <end position="92"/>
    </location>
</feature>
<evidence type="ECO:0000313" key="4">
    <source>
        <dbReference type="Proteomes" id="UP001337655"/>
    </source>
</evidence>
<gene>
    <name evidence="3" type="ORF">LTR77_007167</name>
</gene>
<feature type="compositionally biased region" description="Polar residues" evidence="1">
    <location>
        <begin position="47"/>
        <end position="61"/>
    </location>
</feature>
<keyword evidence="2" id="KW-1133">Transmembrane helix</keyword>
<name>A0AAV9P3X1_9PEZI</name>
<feature type="compositionally biased region" description="Basic and acidic residues" evidence="1">
    <location>
        <begin position="23"/>
        <end position="46"/>
    </location>
</feature>
<sequence>MTSWPEKHVEDGMSIKQSSAKASSDHDEGTTDPDKTGAGDSNDSHNAHSSTNTNGMNQTNVKPSRLRRYLSLIAEQWFLLALALLIVVASQIQVPLSQQELKRTITS</sequence>
<comment type="caution">
    <text evidence="3">The sequence shown here is derived from an EMBL/GenBank/DDBJ whole genome shotgun (WGS) entry which is preliminary data.</text>
</comment>
<feature type="compositionally biased region" description="Basic and acidic residues" evidence="1">
    <location>
        <begin position="1"/>
        <end position="13"/>
    </location>
</feature>
<dbReference type="GeneID" id="89928503"/>
<dbReference type="EMBL" id="JAVRRT010000011">
    <property type="protein sequence ID" value="KAK5167468.1"/>
    <property type="molecule type" value="Genomic_DNA"/>
</dbReference>
<dbReference type="RefSeq" id="XP_064657174.1">
    <property type="nucleotide sequence ID" value="XM_064804404.1"/>
</dbReference>
<dbReference type="Proteomes" id="UP001337655">
    <property type="component" value="Unassembled WGS sequence"/>
</dbReference>
<evidence type="ECO:0000256" key="2">
    <source>
        <dbReference type="SAM" id="Phobius"/>
    </source>
</evidence>
<keyword evidence="4" id="KW-1185">Reference proteome</keyword>
<reference evidence="3 4" key="1">
    <citation type="submission" date="2023-08" db="EMBL/GenBank/DDBJ databases">
        <title>Black Yeasts Isolated from many extreme environments.</title>
        <authorList>
            <person name="Coleine C."/>
            <person name="Stajich J.E."/>
            <person name="Selbmann L."/>
        </authorList>
    </citation>
    <scope>NUCLEOTIDE SEQUENCE [LARGE SCALE GENOMIC DNA]</scope>
    <source>
        <strain evidence="3 4">CCFEE 5935</strain>
    </source>
</reference>
<organism evidence="3 4">
    <name type="scientific">Saxophila tyrrhenica</name>
    <dbReference type="NCBI Taxonomy" id="1690608"/>
    <lineage>
        <taxon>Eukaryota</taxon>
        <taxon>Fungi</taxon>
        <taxon>Dikarya</taxon>
        <taxon>Ascomycota</taxon>
        <taxon>Pezizomycotina</taxon>
        <taxon>Dothideomycetes</taxon>
        <taxon>Dothideomycetidae</taxon>
        <taxon>Mycosphaerellales</taxon>
        <taxon>Extremaceae</taxon>
        <taxon>Saxophila</taxon>
    </lineage>
</organism>
<protein>
    <submittedName>
        <fullName evidence="3">Uncharacterized protein</fullName>
    </submittedName>
</protein>
<evidence type="ECO:0000313" key="3">
    <source>
        <dbReference type="EMBL" id="KAK5167468.1"/>
    </source>
</evidence>
<keyword evidence="2" id="KW-0472">Membrane</keyword>